<dbReference type="Gene3D" id="3.30.560.10">
    <property type="entry name" value="Glucose Oxidase, domain 3"/>
    <property type="match status" value="1"/>
</dbReference>
<comment type="caution">
    <text evidence="4">The sequence shown here is derived from an EMBL/GenBank/DDBJ whole genome shotgun (WGS) entry which is preliminary data.</text>
</comment>
<dbReference type="GO" id="GO:0050660">
    <property type="term" value="F:flavin adenine dinucleotide binding"/>
    <property type="evidence" value="ECO:0007669"/>
    <property type="project" value="InterPro"/>
</dbReference>
<reference evidence="4 5" key="1">
    <citation type="journal article" date="2014" name="BMC Genomics">
        <title>Genome and secretome analysis of the hemibiotrophic fungal pathogen, Moniliophthora roreri, which causes frosty pod rot disease of cacao: mechanisms of the biotrophic and necrotrophic phases.</title>
        <authorList>
            <person name="Meinhardt L.W."/>
            <person name="Costa G.G.L."/>
            <person name="Thomazella D.P.T."/>
            <person name="Teixeira P.J.P.L."/>
            <person name="Carazzolle M.F."/>
            <person name="Schuster S.C."/>
            <person name="Carlson J.E."/>
            <person name="Guiltinan M.J."/>
            <person name="Mieczkowski P."/>
            <person name="Farmer A."/>
            <person name="Ramaraj T."/>
            <person name="Crozier J."/>
            <person name="Davis R.E."/>
            <person name="Shao J."/>
            <person name="Melnick R.L."/>
            <person name="Pereira G.A.G."/>
            <person name="Bailey B.A."/>
        </authorList>
    </citation>
    <scope>NUCLEOTIDE SEQUENCE [LARGE SCALE GENOMIC DNA]</scope>
    <source>
        <strain evidence="4 5">MCA 2997</strain>
    </source>
</reference>
<dbReference type="SUPFAM" id="SSF51905">
    <property type="entry name" value="FAD/NAD(P)-binding domain"/>
    <property type="match status" value="1"/>
</dbReference>
<dbReference type="AlphaFoldDB" id="V2X2T2"/>
<dbReference type="InterPro" id="IPR036188">
    <property type="entry name" value="FAD/NAD-bd_sf"/>
</dbReference>
<dbReference type="KEGG" id="mrr:Moror_11911"/>
<accession>V2X2T2</accession>
<evidence type="ECO:0000313" key="5">
    <source>
        <dbReference type="Proteomes" id="UP000017559"/>
    </source>
</evidence>
<dbReference type="Pfam" id="PF05199">
    <property type="entry name" value="GMC_oxred_C"/>
    <property type="match status" value="1"/>
</dbReference>
<proteinExistence type="inferred from homology"/>
<dbReference type="EMBL" id="AWSO01000840">
    <property type="protein sequence ID" value="ESK87086.1"/>
    <property type="molecule type" value="Genomic_DNA"/>
</dbReference>
<dbReference type="GO" id="GO:0016614">
    <property type="term" value="F:oxidoreductase activity, acting on CH-OH group of donors"/>
    <property type="evidence" value="ECO:0007669"/>
    <property type="project" value="InterPro"/>
</dbReference>
<comment type="cofactor">
    <cofactor evidence="1">
        <name>FAD</name>
        <dbReference type="ChEBI" id="CHEBI:57692"/>
    </cofactor>
</comment>
<dbReference type="InterPro" id="IPR012132">
    <property type="entry name" value="GMC_OxRdtase"/>
</dbReference>
<dbReference type="PANTHER" id="PTHR11552:SF78">
    <property type="entry name" value="GLUCOSE-METHANOL-CHOLINE OXIDOREDUCTASE N-TERMINAL DOMAIN-CONTAINING PROTEIN"/>
    <property type="match status" value="1"/>
</dbReference>
<dbReference type="STRING" id="1381753.V2X2T2"/>
<feature type="domain" description="Glucose-methanol-choline oxidoreductase C-terminal" evidence="3">
    <location>
        <begin position="19"/>
        <end position="93"/>
    </location>
</feature>
<evidence type="ECO:0000256" key="2">
    <source>
        <dbReference type="ARBA" id="ARBA00010790"/>
    </source>
</evidence>
<feature type="non-terminal residue" evidence="4">
    <location>
        <position position="1"/>
    </location>
</feature>
<gene>
    <name evidence="4" type="ORF">Moror_11911</name>
</gene>
<dbReference type="Proteomes" id="UP000017559">
    <property type="component" value="Unassembled WGS sequence"/>
</dbReference>
<evidence type="ECO:0000259" key="3">
    <source>
        <dbReference type="Pfam" id="PF05199"/>
    </source>
</evidence>
<keyword evidence="5" id="KW-1185">Reference proteome</keyword>
<evidence type="ECO:0000313" key="4">
    <source>
        <dbReference type="EMBL" id="ESK87086.1"/>
    </source>
</evidence>
<name>V2X2T2_MONRO</name>
<dbReference type="InterPro" id="IPR007867">
    <property type="entry name" value="GMC_OxRtase_C"/>
</dbReference>
<comment type="similarity">
    <text evidence="2">Belongs to the GMC oxidoreductase family.</text>
</comment>
<dbReference type="Gene3D" id="3.50.50.60">
    <property type="entry name" value="FAD/NAD(P)-binding domain"/>
    <property type="match status" value="1"/>
</dbReference>
<dbReference type="OrthoDB" id="269227at2759"/>
<dbReference type="PANTHER" id="PTHR11552">
    <property type="entry name" value="GLUCOSE-METHANOL-CHOLINE GMC OXIDOREDUCTASE"/>
    <property type="match status" value="1"/>
</dbReference>
<dbReference type="HOGENOM" id="CLU_2203276_0_0_1"/>
<protein>
    <submittedName>
        <fullName evidence="4">Alcohol oxidase-like protein</fullName>
    </submittedName>
</protein>
<organism evidence="4 5">
    <name type="scientific">Moniliophthora roreri (strain MCA 2997)</name>
    <name type="common">Cocoa frosty pod rot fungus</name>
    <name type="synonym">Crinipellis roreri</name>
    <dbReference type="NCBI Taxonomy" id="1381753"/>
    <lineage>
        <taxon>Eukaryota</taxon>
        <taxon>Fungi</taxon>
        <taxon>Dikarya</taxon>
        <taxon>Basidiomycota</taxon>
        <taxon>Agaricomycotina</taxon>
        <taxon>Agaricomycetes</taxon>
        <taxon>Agaricomycetidae</taxon>
        <taxon>Agaricales</taxon>
        <taxon>Marasmiineae</taxon>
        <taxon>Marasmiaceae</taxon>
        <taxon>Moniliophthora</taxon>
    </lineage>
</organism>
<evidence type="ECO:0000256" key="1">
    <source>
        <dbReference type="ARBA" id="ARBA00001974"/>
    </source>
</evidence>
<sequence>VKDETKASGPTPIDAPNIKYTKEDDKVIEEFNKVFVQTAWHSLGTCAMKPRDQGGVVDSRLNVYGVTNLKVADISICPANVAANTYSTALTIGEKAAVLIAEELGVKL</sequence>